<sequence length="669" mass="72413">MNVDNIKQFFSSHKKILIPVGVLAVGLAGFSFLGGGGGNLAELQKADTTLVARKNFANTVTESGTVISEDSSDVFAQKSLPVSSIEVEVGDTVVQGQIIAKLDDSSIRQQIAAKEALIGSTNRAAGVQVKGAQDKLNEAVKGKAEGTNAQVVSANAGVLQAYDQWQLAEKTYDDYLRSLDMGYNDAVAAQISADTNLQNSLNTQSLAYEQSREKLAELEIQTRNAEYSYQAASAQVEALKSEDNAVTRRMNDLTLEIENLSAQLQMRSGVGGAMTSNVTGNVTTDNTAVNDAASDVNGANAMAADASLRADEVDMDAIRADIENRKRELNELTMRSAELKTDIAEAEAEKSKFKALLDTNHDTRLALEKEIEQQALGVENAQKTMAAQAKQDQLAKQSREDTLRTYQKNAADARNAYERAKENVTVALAQQDSEIRALQSGVEQAQAGGDNSVNSVDLKNLYEELEETTIKAPISGTITQVDMVKGQVPTQAVAHIQTVKRTVVESQIKEFDFPKVHVGMEVEITSDALGRDTVFKGKVASIDPVPKAADPSAQKQEVSYGTKITFEDPDNKLQPGMTVRIRYVLEAKDDVIVIPATAIYKKNDKDFVLLVDDSDTATIREVNVRIITGNDVESVVESDHFKGKVRVLNMPDQYPSGTEVQLVDTVATP</sequence>
<proteinExistence type="inferred from homology"/>
<dbReference type="Proteomes" id="UP001210339">
    <property type="component" value="Chromosome"/>
</dbReference>
<dbReference type="NCBIfam" id="TIGR01730">
    <property type="entry name" value="RND_mfp"/>
    <property type="match status" value="1"/>
</dbReference>
<evidence type="ECO:0000256" key="1">
    <source>
        <dbReference type="ARBA" id="ARBA00004196"/>
    </source>
</evidence>
<dbReference type="PANTHER" id="PTHR32347">
    <property type="entry name" value="EFFLUX SYSTEM COMPONENT YKNX-RELATED"/>
    <property type="match status" value="1"/>
</dbReference>
<dbReference type="RefSeq" id="WP_271191786.1">
    <property type="nucleotide sequence ID" value="NZ_CP115667.1"/>
</dbReference>
<dbReference type="InterPro" id="IPR006143">
    <property type="entry name" value="RND_pump_MFP"/>
</dbReference>
<keyword evidence="5" id="KW-0812">Transmembrane</keyword>
<organism evidence="7 8">
    <name type="scientific">Peptoniphilus equinus</name>
    <dbReference type="NCBI Taxonomy" id="3016343"/>
    <lineage>
        <taxon>Bacteria</taxon>
        <taxon>Bacillati</taxon>
        <taxon>Bacillota</taxon>
        <taxon>Tissierellia</taxon>
        <taxon>Tissierellales</taxon>
        <taxon>Peptoniphilaceae</taxon>
        <taxon>Peptoniphilus</taxon>
    </lineage>
</organism>
<dbReference type="Pfam" id="PF25990">
    <property type="entry name" value="Beta-barrel_YknX"/>
    <property type="match status" value="1"/>
</dbReference>
<dbReference type="Gene3D" id="2.40.420.20">
    <property type="match status" value="1"/>
</dbReference>
<feature type="transmembrane region" description="Helical" evidence="5">
    <location>
        <begin position="16"/>
        <end position="35"/>
    </location>
</feature>
<dbReference type="EMBL" id="CP115667">
    <property type="protein sequence ID" value="WBW50254.1"/>
    <property type="molecule type" value="Genomic_DNA"/>
</dbReference>
<dbReference type="Gene3D" id="2.40.30.170">
    <property type="match status" value="1"/>
</dbReference>
<dbReference type="InterPro" id="IPR058636">
    <property type="entry name" value="Beta-barrel_YknX"/>
</dbReference>
<dbReference type="PANTHER" id="PTHR32347:SF14">
    <property type="entry name" value="EFFLUX SYSTEM COMPONENT YKNX-RELATED"/>
    <property type="match status" value="1"/>
</dbReference>
<dbReference type="InterPro" id="IPR050465">
    <property type="entry name" value="UPF0194_transport"/>
</dbReference>
<evidence type="ECO:0000256" key="3">
    <source>
        <dbReference type="ARBA" id="ARBA00023054"/>
    </source>
</evidence>
<feature type="coiled-coil region" evidence="4">
    <location>
        <begin position="403"/>
        <end position="430"/>
    </location>
</feature>
<comment type="similarity">
    <text evidence="2">Belongs to the membrane fusion protein (MFP) (TC 8.A.1) family.</text>
</comment>
<keyword evidence="3 4" id="KW-0175">Coiled coil</keyword>
<keyword evidence="5" id="KW-1133">Transmembrane helix</keyword>
<keyword evidence="5" id="KW-0472">Membrane</keyword>
<accession>A0ABY7QTZ2</accession>
<feature type="domain" description="YknX-like beta-barrel" evidence="6">
    <location>
        <begin position="503"/>
        <end position="581"/>
    </location>
</feature>
<reference evidence="7 8" key="1">
    <citation type="submission" date="2023-01" db="EMBL/GenBank/DDBJ databases">
        <authorList>
            <person name="Lee S.H."/>
            <person name="Jung H.S."/>
            <person name="Yun J.U."/>
        </authorList>
    </citation>
    <scope>NUCLEOTIDE SEQUENCE [LARGE SCALE GENOMIC DNA]</scope>
    <source>
        <strain evidence="7 8">CBA3646</strain>
    </source>
</reference>
<evidence type="ECO:0000313" key="8">
    <source>
        <dbReference type="Proteomes" id="UP001210339"/>
    </source>
</evidence>
<feature type="coiled-coil region" evidence="4">
    <location>
        <begin position="201"/>
        <end position="228"/>
    </location>
</feature>
<dbReference type="SUPFAM" id="SSF111369">
    <property type="entry name" value="HlyD-like secretion proteins"/>
    <property type="match status" value="1"/>
</dbReference>
<comment type="subcellular location">
    <subcellularLocation>
        <location evidence="1">Cell envelope</location>
    </subcellularLocation>
</comment>
<evidence type="ECO:0000256" key="4">
    <source>
        <dbReference type="SAM" id="Coils"/>
    </source>
</evidence>
<evidence type="ECO:0000313" key="7">
    <source>
        <dbReference type="EMBL" id="WBW50254.1"/>
    </source>
</evidence>
<keyword evidence="8" id="KW-1185">Reference proteome</keyword>
<gene>
    <name evidence="7" type="ORF">O6R05_01545</name>
</gene>
<feature type="coiled-coil region" evidence="4">
    <location>
        <begin position="315"/>
        <end position="356"/>
    </location>
</feature>
<evidence type="ECO:0000256" key="2">
    <source>
        <dbReference type="ARBA" id="ARBA00009477"/>
    </source>
</evidence>
<protein>
    <submittedName>
        <fullName evidence="7">Efflux RND transporter periplasmic adaptor subunit</fullName>
    </submittedName>
</protein>
<name>A0ABY7QTZ2_9FIRM</name>
<evidence type="ECO:0000259" key="6">
    <source>
        <dbReference type="Pfam" id="PF25990"/>
    </source>
</evidence>
<evidence type="ECO:0000256" key="5">
    <source>
        <dbReference type="SAM" id="Phobius"/>
    </source>
</evidence>